<dbReference type="AlphaFoldDB" id="A0A4D6N8K7"/>
<evidence type="ECO:0000313" key="2">
    <source>
        <dbReference type="Proteomes" id="UP000501690"/>
    </source>
</evidence>
<accession>A0A4D6N8K7</accession>
<name>A0A4D6N8K7_VIGUN</name>
<dbReference type="EMBL" id="CP039353">
    <property type="protein sequence ID" value="QCE08277.1"/>
    <property type="molecule type" value="Genomic_DNA"/>
</dbReference>
<reference evidence="1 2" key="1">
    <citation type="submission" date="2019-04" db="EMBL/GenBank/DDBJ databases">
        <title>An improved genome assembly and genetic linkage map for asparagus bean, Vigna unguiculata ssp. sesquipedialis.</title>
        <authorList>
            <person name="Xia Q."/>
            <person name="Zhang R."/>
            <person name="Dong Y."/>
        </authorList>
    </citation>
    <scope>NUCLEOTIDE SEQUENCE [LARGE SCALE GENOMIC DNA]</scope>
    <source>
        <tissue evidence="1">Leaf</tissue>
    </source>
</reference>
<proteinExistence type="predicted"/>
<sequence length="58" mass="6766">MWDIGRETREMCIRDRKSRAEESVETVRQKEILEAPYPPVFRLSLIHICGTWDVGCGT</sequence>
<keyword evidence="2" id="KW-1185">Reference proteome</keyword>
<dbReference type="Proteomes" id="UP000501690">
    <property type="component" value="Linkage Group LG9"/>
</dbReference>
<gene>
    <name evidence="1" type="ORF">DEO72_LG9g3305</name>
</gene>
<organism evidence="1 2">
    <name type="scientific">Vigna unguiculata</name>
    <name type="common">Cowpea</name>
    <dbReference type="NCBI Taxonomy" id="3917"/>
    <lineage>
        <taxon>Eukaryota</taxon>
        <taxon>Viridiplantae</taxon>
        <taxon>Streptophyta</taxon>
        <taxon>Embryophyta</taxon>
        <taxon>Tracheophyta</taxon>
        <taxon>Spermatophyta</taxon>
        <taxon>Magnoliopsida</taxon>
        <taxon>eudicotyledons</taxon>
        <taxon>Gunneridae</taxon>
        <taxon>Pentapetalae</taxon>
        <taxon>rosids</taxon>
        <taxon>fabids</taxon>
        <taxon>Fabales</taxon>
        <taxon>Fabaceae</taxon>
        <taxon>Papilionoideae</taxon>
        <taxon>50 kb inversion clade</taxon>
        <taxon>NPAAA clade</taxon>
        <taxon>indigoferoid/millettioid clade</taxon>
        <taxon>Phaseoleae</taxon>
        <taxon>Vigna</taxon>
    </lineage>
</organism>
<protein>
    <submittedName>
        <fullName evidence="1">Uncharacterized protein</fullName>
    </submittedName>
</protein>
<evidence type="ECO:0000313" key="1">
    <source>
        <dbReference type="EMBL" id="QCE08277.1"/>
    </source>
</evidence>